<proteinExistence type="predicted"/>
<gene>
    <name evidence="2" type="ORF">I2I05_04975</name>
</gene>
<evidence type="ECO:0000313" key="2">
    <source>
        <dbReference type="EMBL" id="MBF9236741.1"/>
    </source>
</evidence>
<reference evidence="2 3" key="1">
    <citation type="submission" date="2020-11" db="EMBL/GenBank/DDBJ databases">
        <authorList>
            <person name="Kim M.K."/>
        </authorList>
    </citation>
    <scope>NUCLEOTIDE SEQUENCE [LARGE SCALE GENOMIC DNA]</scope>
    <source>
        <strain evidence="2 3">BT683</strain>
    </source>
</reference>
<comment type="caution">
    <text evidence="2">The sequence shown here is derived from an EMBL/GenBank/DDBJ whole genome shotgun (WGS) entry which is preliminary data.</text>
</comment>
<organism evidence="2 3">
    <name type="scientific">Hymenobacter jeongseonensis</name>
    <dbReference type="NCBI Taxonomy" id="2791027"/>
    <lineage>
        <taxon>Bacteria</taxon>
        <taxon>Pseudomonadati</taxon>
        <taxon>Bacteroidota</taxon>
        <taxon>Cytophagia</taxon>
        <taxon>Cytophagales</taxon>
        <taxon>Hymenobacteraceae</taxon>
        <taxon>Hymenobacter</taxon>
    </lineage>
</organism>
<feature type="transmembrane region" description="Helical" evidence="1">
    <location>
        <begin position="31"/>
        <end position="47"/>
    </location>
</feature>
<accession>A0ABS0IEG7</accession>
<keyword evidence="3" id="KW-1185">Reference proteome</keyword>
<dbReference type="RefSeq" id="WP_196281126.1">
    <property type="nucleotide sequence ID" value="NZ_JADQDQ010000002.1"/>
</dbReference>
<dbReference type="Proteomes" id="UP000597617">
    <property type="component" value="Unassembled WGS sequence"/>
</dbReference>
<feature type="transmembrane region" description="Helical" evidence="1">
    <location>
        <begin position="54"/>
        <end position="73"/>
    </location>
</feature>
<name>A0ABS0IEG7_9BACT</name>
<evidence type="ECO:0008006" key="4">
    <source>
        <dbReference type="Google" id="ProtNLM"/>
    </source>
</evidence>
<evidence type="ECO:0000313" key="3">
    <source>
        <dbReference type="Proteomes" id="UP000597617"/>
    </source>
</evidence>
<sequence length="157" mass="17426">MKYKWAGLLAGSILVLFAALTARTMSSDFAGLLAYAFIFAGIPYTFYKTFPSRLGLLIAVSLPIALGMSWGRWVDFLIQKQLKKEGIATTGVVIAAWESRTRYGGKEKLFRASFRSQSGNHQTTSFGNRNNLQKGDSVIVRYAFSNPSIYHIEGLDN</sequence>
<evidence type="ECO:0000256" key="1">
    <source>
        <dbReference type="SAM" id="Phobius"/>
    </source>
</evidence>
<keyword evidence="1" id="KW-1133">Transmembrane helix</keyword>
<keyword evidence="1" id="KW-0472">Membrane</keyword>
<dbReference type="EMBL" id="JADQDQ010000002">
    <property type="protein sequence ID" value="MBF9236741.1"/>
    <property type="molecule type" value="Genomic_DNA"/>
</dbReference>
<keyword evidence="1" id="KW-0812">Transmembrane</keyword>
<protein>
    <recommendedName>
        <fullName evidence="4">DUF3592 domain-containing protein</fullName>
    </recommendedName>
</protein>